<comment type="caution">
    <text evidence="1">The sequence shown here is derived from an EMBL/GenBank/DDBJ whole genome shotgun (WGS) entry which is preliminary data.</text>
</comment>
<name>T0ISP8_9SPHN</name>
<proteinExistence type="predicted"/>
<reference evidence="1 2" key="1">
    <citation type="journal article" date="2013" name="Genome Announc.">
        <title>Draft Genome Sequence of Sphingobium lactosutens Strain DS20T, Isolated from a Hexachlorocyclohexane Dumpsite.</title>
        <authorList>
            <person name="Kumar R."/>
            <person name="Dwivedi V."/>
            <person name="Negi V."/>
            <person name="Khurana J.P."/>
            <person name="Lal R."/>
        </authorList>
    </citation>
    <scope>NUCLEOTIDE SEQUENCE [LARGE SCALE GENOMIC DNA]</scope>
    <source>
        <strain evidence="1 2">DS20</strain>
    </source>
</reference>
<dbReference type="AlphaFoldDB" id="T0ISP8"/>
<organism evidence="1 2">
    <name type="scientific">Sphingobium lactosutens DS20</name>
    <dbReference type="NCBI Taxonomy" id="1331060"/>
    <lineage>
        <taxon>Bacteria</taxon>
        <taxon>Pseudomonadati</taxon>
        <taxon>Pseudomonadota</taxon>
        <taxon>Alphaproteobacteria</taxon>
        <taxon>Sphingomonadales</taxon>
        <taxon>Sphingomonadaceae</taxon>
        <taxon>Sphingobium</taxon>
    </lineage>
</organism>
<dbReference type="EMBL" id="ATDP01000089">
    <property type="protein sequence ID" value="EQB14825.1"/>
    <property type="molecule type" value="Genomic_DNA"/>
</dbReference>
<evidence type="ECO:0000313" key="1">
    <source>
        <dbReference type="EMBL" id="EQB14825.1"/>
    </source>
</evidence>
<evidence type="ECO:0000313" key="2">
    <source>
        <dbReference type="Proteomes" id="UP000015531"/>
    </source>
</evidence>
<accession>T0ISP8</accession>
<gene>
    <name evidence="1" type="ORF">RLDS_11695</name>
</gene>
<protein>
    <submittedName>
        <fullName evidence="1">Uncharacterized protein</fullName>
    </submittedName>
</protein>
<keyword evidence="2" id="KW-1185">Reference proteome</keyword>
<sequence>MLARKTALRMPHMACGSQLLLIPRLQMLKLFSFCSILP</sequence>
<dbReference type="Proteomes" id="UP000015531">
    <property type="component" value="Unassembled WGS sequence"/>
</dbReference>